<dbReference type="Proteomes" id="UP001589750">
    <property type="component" value="Unassembled WGS sequence"/>
</dbReference>
<feature type="compositionally biased region" description="Low complexity" evidence="1">
    <location>
        <begin position="1328"/>
        <end position="1345"/>
    </location>
</feature>
<reference evidence="2 3" key="1">
    <citation type="submission" date="2024-09" db="EMBL/GenBank/DDBJ databases">
        <authorList>
            <person name="Sun Q."/>
            <person name="Mori K."/>
        </authorList>
    </citation>
    <scope>NUCLEOTIDE SEQUENCE [LARGE SCALE GENOMIC DNA]</scope>
    <source>
        <strain evidence="2 3">JCM 9626</strain>
    </source>
</reference>
<accession>A0ABV5KCW7</accession>
<comment type="caution">
    <text evidence="2">The sequence shown here is derived from an EMBL/GenBank/DDBJ whole genome shotgun (WGS) entry which is preliminary data.</text>
</comment>
<gene>
    <name evidence="2" type="ORF">ACFFRI_11710</name>
</gene>
<dbReference type="RefSeq" id="WP_140007695.1">
    <property type="nucleotide sequence ID" value="NZ_JBHMDG010000012.1"/>
</dbReference>
<organism evidence="2 3">
    <name type="scientific">Nocardioides plantarum</name>
    <dbReference type="NCBI Taxonomy" id="29299"/>
    <lineage>
        <taxon>Bacteria</taxon>
        <taxon>Bacillati</taxon>
        <taxon>Actinomycetota</taxon>
        <taxon>Actinomycetes</taxon>
        <taxon>Propionibacteriales</taxon>
        <taxon>Nocardioidaceae</taxon>
        <taxon>Nocardioides</taxon>
    </lineage>
</organism>
<proteinExistence type="predicted"/>
<evidence type="ECO:0000313" key="3">
    <source>
        <dbReference type="Proteomes" id="UP001589750"/>
    </source>
</evidence>
<dbReference type="NCBIfam" id="NF047352">
    <property type="entry name" value="P_loop_sacsin"/>
    <property type="match status" value="1"/>
</dbReference>
<dbReference type="SUPFAM" id="SSF55874">
    <property type="entry name" value="ATPase domain of HSP90 chaperone/DNA topoisomerase II/histidine kinase"/>
    <property type="match status" value="1"/>
</dbReference>
<protein>
    <submittedName>
        <fullName evidence="2">Sacsin N-terminal ATP-binding-like domain-containing protein</fullName>
    </submittedName>
</protein>
<name>A0ABV5KCW7_9ACTN</name>
<sequence length="1597" mass="174438">MAIEDLGTPDGAAVGVDRAREAAGHLVREPDDPVLHEPQGAAECFAAVEGLAEAFRAAGKTFEEVIDNSRGGAESLSTDAFQGLSEVVQNANDVAATVVSFMLDDDVLEVRHNGRAVNLRDLRAMAVPWLTTKSDDAAATGRFGVGLSTLHRFAETFEVHSGHYHVQVGDPFVSNLLSTPDESVYVEETVLKVAFREGAATEAEFLEWCDRWDDAALMFLGHVRKVVFATPHRSRTLQLDVGREAKVEWELDTNTPESGIPTAEQPADAQSELIANRPDRVSVTVRRVTAADGRRWLLSTCEVPSPPDVDRVRKRKGATTPIGIALPLFNRQSSHGVMYAGLPVVDLPVVPALVNAQFDPFTTRQGLQNSDWNFAVARLAAGLWLRTMAHLFDTQPRKAWRCVPALATAPNAATNHGSAEASSTDDLVDAFRLDLIDRATNLASHITFPVDGEAVPLGSLAVEAAPLSRHLTDDEVARLAELPRRLPEEARDKRGVWRSVLTQWRATEAALPAEVTVADALRLFDGQVAAEPDISRTINLTAVALDAGLATLLGDHTCVINDRGERVKPPQPHHPRVLVRESGSLAQSLGFGEVIHPEYLMSTGPSTAVLDWLTTTHRLIGPDDVASLERLATAGAHGNPIEAPLKDEHLAALRTAMEPLGTTEWRRLGPNLGRAIFIRVTFYDTTGTEKEGHALPCQAYQPRQIEGNADGFQTAAGPTPGLRWAHRRYNTLLKSELKRDGGLGASRLLRVLGCLTAPRLAPHAAGNQYYRSSYRKGVPQYLNGGPAARSRALVDLDANWTLDDYDYDSLDLTAVLQNIARDTNNDQRRKRASAILATLRRGWRELSEHASVDAAHAHHTWHHRGTTRAFWLWRASSIPWLENAAGQASTPSNLRRQSESNRALFGNDPSALVHPGFADTRPEILDALGVYGEPNTMDLVRRLRELRGESATDETFAECGVIYQALANRVRAGRESLGLTERQLVDHLSQRGGLIRISEGWCTPAELLRGRPIFGTRRQFTPPIPRTDPLWRALRIPEPRLEDCINVLVEIGKTKHQPTSDDETIIVDTLRTIDQLLQARRQPLPRRLKDKLRTLPLWTSIGWHARRPVYSTDDHQLALGIGTDRPMWLPGVDPAQFQRLFNDLRITALDRDLVRVADPSAGAIDETTTRTFTRILDQFKSDLTRNAPVLVDTMRIAWTDAAAYEVRIDPALKATLTLPNDKTPLTIPIRAMFDAQEAALFISDIEEIERVEGVARALATLFTGDARPVTHAWLAAVLADREGQHINALTLAAEHAERDAAAAALAIARLEALSTDAADAHDKKQQAAKKTAAAKNGKKASTAATPAQANDTAGNDAAENDTTTPADAEASPVRKPRFLVNPDNLFVKDIKGKIVHGTASSSDPPPDPSDAADGASASGAVHGNGSSPKHPKSKATNDSGTAPVDKSKPPPKRSTTYRAYSEDEKERLGIEIASRVLKGDAQALQDIRNQRGVGADAIDDLERFYELKVFGREEHNTVRLEPSQIRLALTEPNFFLVIVSNLEGPDARPTVRVISDPINQLTMKETSVITYSGIQEATSLMFTLDQDEEDGPAPAAD</sequence>
<feature type="region of interest" description="Disordered" evidence="1">
    <location>
        <begin position="1396"/>
        <end position="1464"/>
    </location>
</feature>
<feature type="region of interest" description="Disordered" evidence="1">
    <location>
        <begin position="1321"/>
        <end position="1377"/>
    </location>
</feature>
<dbReference type="InterPro" id="IPR036890">
    <property type="entry name" value="HATPase_C_sf"/>
</dbReference>
<feature type="compositionally biased region" description="Low complexity" evidence="1">
    <location>
        <begin position="1409"/>
        <end position="1420"/>
    </location>
</feature>
<dbReference type="Gene3D" id="3.30.565.10">
    <property type="entry name" value="Histidine kinase-like ATPase, C-terminal domain"/>
    <property type="match status" value="1"/>
</dbReference>
<keyword evidence="3" id="KW-1185">Reference proteome</keyword>
<evidence type="ECO:0000256" key="1">
    <source>
        <dbReference type="SAM" id="MobiDB-lite"/>
    </source>
</evidence>
<evidence type="ECO:0000313" key="2">
    <source>
        <dbReference type="EMBL" id="MFB9313710.1"/>
    </source>
</evidence>
<dbReference type="EMBL" id="JBHMDG010000012">
    <property type="protein sequence ID" value="MFB9313710.1"/>
    <property type="molecule type" value="Genomic_DNA"/>
</dbReference>